<evidence type="ECO:0000313" key="2">
    <source>
        <dbReference type="EMBL" id="SDF21819.1"/>
    </source>
</evidence>
<dbReference type="InterPro" id="IPR023373">
    <property type="entry name" value="YmcC_sf"/>
</dbReference>
<evidence type="ECO:0000313" key="3">
    <source>
        <dbReference type="Proteomes" id="UP000183812"/>
    </source>
</evidence>
<dbReference type="Proteomes" id="UP000183812">
    <property type="component" value="Unassembled WGS sequence"/>
</dbReference>
<evidence type="ECO:0000256" key="1">
    <source>
        <dbReference type="SAM" id="SignalP"/>
    </source>
</evidence>
<dbReference type="RefSeq" id="WP_074553797.1">
    <property type="nucleotide sequence ID" value="NZ_CP119563.1"/>
</dbReference>
<dbReference type="PROSITE" id="PS51257">
    <property type="entry name" value="PROKAR_LIPOPROTEIN"/>
    <property type="match status" value="1"/>
</dbReference>
<dbReference type="OrthoDB" id="6237231at2"/>
<sequence>MTTKALVLLTCAAALAGCGPSSRHQAELAAAAQPFLTAPLIRADLPARKARAVLRPVGQNGTVSTWQTLDRITLSFDDGILVASRGLGDDLMGADAAPTRAALAGQAEGVYRRKLRYLTGDNHSTWLTAGCVMRALGVENGLRRFEESCRARDHAFTNVFELDSAGRVAKSRQWLSPALGYVHIGPYNLGETEAMPGRSG</sequence>
<dbReference type="EMBL" id="FNAY01000008">
    <property type="protein sequence ID" value="SDF21819.1"/>
    <property type="molecule type" value="Genomic_DNA"/>
</dbReference>
<reference evidence="2 3" key="1">
    <citation type="submission" date="2016-10" db="EMBL/GenBank/DDBJ databases">
        <authorList>
            <person name="de Groot N.N."/>
        </authorList>
    </citation>
    <scope>NUCLEOTIDE SEQUENCE [LARGE SCALE GENOMIC DNA]</scope>
    <source>
        <strain evidence="3">DSM 938 / 37b4</strain>
    </source>
</reference>
<keyword evidence="1" id="KW-0732">Signal</keyword>
<feature type="chain" id="PRO_5010357072" evidence="1">
    <location>
        <begin position="17"/>
        <end position="200"/>
    </location>
</feature>
<proteinExistence type="predicted"/>
<dbReference type="Gene3D" id="2.40.360.10">
    <property type="entry name" value="YmcC-like"/>
    <property type="match status" value="1"/>
</dbReference>
<keyword evidence="2" id="KW-0449">Lipoprotein</keyword>
<dbReference type="SUPFAM" id="SSF159270">
    <property type="entry name" value="YmcC-like"/>
    <property type="match status" value="1"/>
</dbReference>
<feature type="signal peptide" evidence="1">
    <location>
        <begin position="1"/>
        <end position="16"/>
    </location>
</feature>
<dbReference type="InterPro" id="IPR021308">
    <property type="entry name" value="GfcB"/>
</dbReference>
<organism evidence="2 3">
    <name type="scientific">Rhodobacter capsulatus</name>
    <name type="common">Rhodopseudomonas capsulata</name>
    <dbReference type="NCBI Taxonomy" id="1061"/>
    <lineage>
        <taxon>Bacteria</taxon>
        <taxon>Pseudomonadati</taxon>
        <taxon>Pseudomonadota</taxon>
        <taxon>Alphaproteobacteria</taxon>
        <taxon>Rhodobacterales</taxon>
        <taxon>Rhodobacter group</taxon>
        <taxon>Rhodobacter</taxon>
    </lineage>
</organism>
<gene>
    <name evidence="2" type="ORF">SAMN04244550_01869</name>
</gene>
<protein>
    <submittedName>
        <fullName evidence="2">Group 4 capsule polysaccharide lipoprotein gfcB, YjbF</fullName>
    </submittedName>
</protein>
<name>A0A1G7JBH5_RHOCA</name>
<dbReference type="Pfam" id="PF11102">
    <property type="entry name" value="YjbF"/>
    <property type="match status" value="1"/>
</dbReference>
<accession>A0A1G7JBH5</accession>
<dbReference type="AlphaFoldDB" id="A0A1G7JBH5"/>